<dbReference type="CDD" id="cd00364">
    <property type="entry name" value="Ribosomal_uS17"/>
    <property type="match status" value="1"/>
</dbReference>
<evidence type="ECO:0000256" key="4">
    <source>
        <dbReference type="ARBA" id="ARBA00022640"/>
    </source>
</evidence>
<evidence type="ECO:0000256" key="5">
    <source>
        <dbReference type="ARBA" id="ARBA00022730"/>
    </source>
</evidence>
<dbReference type="GO" id="GO:0003735">
    <property type="term" value="F:structural constituent of ribosome"/>
    <property type="evidence" value="ECO:0007669"/>
    <property type="project" value="InterPro"/>
</dbReference>
<dbReference type="NCBIfam" id="TIGR03635">
    <property type="entry name" value="uS17_bact"/>
    <property type="match status" value="1"/>
</dbReference>
<proteinExistence type="inferred from homology"/>
<evidence type="ECO:0000256" key="7">
    <source>
        <dbReference type="ARBA" id="ARBA00022946"/>
    </source>
</evidence>
<gene>
    <name evidence="12" type="ORF">KP509_11G069100</name>
</gene>
<dbReference type="Proteomes" id="UP000825935">
    <property type="component" value="Chromosome 11"/>
</dbReference>
<dbReference type="Gene3D" id="2.40.50.140">
    <property type="entry name" value="Nucleic acid-binding proteins"/>
    <property type="match status" value="1"/>
</dbReference>
<protein>
    <recommendedName>
        <fullName evidence="10">Small ribosomal subunit protein uS17c</fullName>
    </recommendedName>
    <alternativeName>
        <fullName evidence="11">30S ribosomal protein S17, chloroplastic</fullName>
    </alternativeName>
</protein>
<dbReference type="PANTHER" id="PTHR10744">
    <property type="entry name" value="40S RIBOSOMAL PROTEIN S11 FAMILY MEMBER"/>
    <property type="match status" value="1"/>
</dbReference>
<dbReference type="InterPro" id="IPR000266">
    <property type="entry name" value="Ribosomal_uS17"/>
</dbReference>
<evidence type="ECO:0000256" key="3">
    <source>
        <dbReference type="ARBA" id="ARBA00022528"/>
    </source>
</evidence>
<dbReference type="PRINTS" id="PR00973">
    <property type="entry name" value="RIBOSOMALS17"/>
</dbReference>
<reference evidence="12" key="1">
    <citation type="submission" date="2021-08" db="EMBL/GenBank/DDBJ databases">
        <title>WGS assembly of Ceratopteris richardii.</title>
        <authorList>
            <person name="Marchant D.B."/>
            <person name="Chen G."/>
            <person name="Jenkins J."/>
            <person name="Shu S."/>
            <person name="Leebens-Mack J."/>
            <person name="Grimwood J."/>
            <person name="Schmutz J."/>
            <person name="Soltis P."/>
            <person name="Soltis D."/>
            <person name="Chen Z.-H."/>
        </authorList>
    </citation>
    <scope>NUCLEOTIDE SEQUENCE</scope>
    <source>
        <strain evidence="12">Whitten #5841</strain>
        <tissue evidence="12">Leaf</tissue>
    </source>
</reference>
<keyword evidence="4" id="KW-0934">Plastid</keyword>
<evidence type="ECO:0000313" key="13">
    <source>
        <dbReference type="Proteomes" id="UP000825935"/>
    </source>
</evidence>
<dbReference type="Pfam" id="PF00366">
    <property type="entry name" value="Ribosomal_S17"/>
    <property type="match status" value="1"/>
</dbReference>
<evidence type="ECO:0000256" key="6">
    <source>
        <dbReference type="ARBA" id="ARBA00022884"/>
    </source>
</evidence>
<dbReference type="InterPro" id="IPR012340">
    <property type="entry name" value="NA-bd_OB-fold"/>
</dbReference>
<sequence>MATMSTSCAAAPTARMPILRTSFRGEKLGSSSLSGSVFCNGAREAGYPFRVSPQKLQVQAMKRIKGKVVCSSNDKTVSVEVVRLYTHPKYKKRVKSSKKYHAHDEENRCQVGDFVTLVSCAPVSKTKKFMVSEVVPKREAAPEETVDLEIMKPLEIAIAKLRAATKAAKS</sequence>
<keyword evidence="13" id="KW-1185">Reference proteome</keyword>
<dbReference type="SUPFAM" id="SSF50249">
    <property type="entry name" value="Nucleic acid-binding proteins"/>
    <property type="match status" value="1"/>
</dbReference>
<dbReference type="EMBL" id="CM035416">
    <property type="protein sequence ID" value="KAH7425748.1"/>
    <property type="molecule type" value="Genomic_DNA"/>
</dbReference>
<dbReference type="PANTHER" id="PTHR10744:SF7">
    <property type="entry name" value="SMALL RIBOSOMAL SUBUNIT PROTEIN US17C"/>
    <property type="match status" value="1"/>
</dbReference>
<evidence type="ECO:0000256" key="8">
    <source>
        <dbReference type="ARBA" id="ARBA00022980"/>
    </source>
</evidence>
<evidence type="ECO:0000256" key="2">
    <source>
        <dbReference type="ARBA" id="ARBA00010254"/>
    </source>
</evidence>
<dbReference type="AlphaFoldDB" id="A0A8T2TQE3"/>
<dbReference type="EMBL" id="CM035416">
    <property type="protein sequence ID" value="KAH7425751.1"/>
    <property type="molecule type" value="Genomic_DNA"/>
</dbReference>
<dbReference type="InterPro" id="IPR019984">
    <property type="entry name" value="Ribosomal_uS17_bact/chlr"/>
</dbReference>
<evidence type="ECO:0000256" key="9">
    <source>
        <dbReference type="ARBA" id="ARBA00023274"/>
    </source>
</evidence>
<dbReference type="GO" id="GO:0009507">
    <property type="term" value="C:chloroplast"/>
    <property type="evidence" value="ECO:0007669"/>
    <property type="project" value="UniProtKB-SubCell"/>
</dbReference>
<keyword evidence="9" id="KW-0687">Ribonucleoprotein</keyword>
<keyword evidence="6" id="KW-0694">RNA-binding</keyword>
<dbReference type="GO" id="GO:0019843">
    <property type="term" value="F:rRNA binding"/>
    <property type="evidence" value="ECO:0007669"/>
    <property type="project" value="UniProtKB-KW"/>
</dbReference>
<dbReference type="GO" id="GO:1990904">
    <property type="term" value="C:ribonucleoprotein complex"/>
    <property type="evidence" value="ECO:0007669"/>
    <property type="project" value="UniProtKB-KW"/>
</dbReference>
<dbReference type="GO" id="GO:0005840">
    <property type="term" value="C:ribosome"/>
    <property type="evidence" value="ECO:0007669"/>
    <property type="project" value="UniProtKB-KW"/>
</dbReference>
<comment type="similarity">
    <text evidence="2">Belongs to the universal ribosomal protein uS17 family.</text>
</comment>
<dbReference type="NCBIfam" id="NF004123">
    <property type="entry name" value="PRK05610.1"/>
    <property type="match status" value="1"/>
</dbReference>
<dbReference type="OrthoDB" id="274752at2759"/>
<name>A0A8T2TQE3_CERRI</name>
<evidence type="ECO:0000313" key="12">
    <source>
        <dbReference type="EMBL" id="KAH7425751.1"/>
    </source>
</evidence>
<comment type="caution">
    <text evidence="12">The sequence shown here is derived from an EMBL/GenBank/DDBJ whole genome shotgun (WGS) entry which is preliminary data.</text>
</comment>
<evidence type="ECO:0000256" key="11">
    <source>
        <dbReference type="ARBA" id="ARBA00035308"/>
    </source>
</evidence>
<evidence type="ECO:0000256" key="10">
    <source>
        <dbReference type="ARBA" id="ARBA00035251"/>
    </source>
</evidence>
<comment type="subcellular location">
    <subcellularLocation>
        <location evidence="1">Plastid</location>
        <location evidence="1">Chloroplast</location>
    </subcellularLocation>
</comment>
<keyword evidence="7" id="KW-0809">Transit peptide</keyword>
<keyword evidence="5" id="KW-0699">rRNA-binding</keyword>
<accession>A0A8T2TQE3</accession>
<keyword evidence="3" id="KW-0150">Chloroplast</keyword>
<dbReference type="HAMAP" id="MF_01345_B">
    <property type="entry name" value="Ribosomal_uS17_B"/>
    <property type="match status" value="1"/>
</dbReference>
<evidence type="ECO:0000256" key="1">
    <source>
        <dbReference type="ARBA" id="ARBA00004229"/>
    </source>
</evidence>
<dbReference type="GO" id="GO:0006412">
    <property type="term" value="P:translation"/>
    <property type="evidence" value="ECO:0007669"/>
    <property type="project" value="InterPro"/>
</dbReference>
<keyword evidence="8" id="KW-0689">Ribosomal protein</keyword>
<organism evidence="12 13">
    <name type="scientific">Ceratopteris richardii</name>
    <name type="common">Triangle waterfern</name>
    <dbReference type="NCBI Taxonomy" id="49495"/>
    <lineage>
        <taxon>Eukaryota</taxon>
        <taxon>Viridiplantae</taxon>
        <taxon>Streptophyta</taxon>
        <taxon>Embryophyta</taxon>
        <taxon>Tracheophyta</taxon>
        <taxon>Polypodiopsida</taxon>
        <taxon>Polypodiidae</taxon>
        <taxon>Polypodiales</taxon>
        <taxon>Pteridineae</taxon>
        <taxon>Pteridaceae</taxon>
        <taxon>Parkerioideae</taxon>
        <taxon>Ceratopteris</taxon>
    </lineage>
</organism>